<sequence>MSETLNSSKRNFAFQRNVALIGIALFVAKLVAWHLTNSDAVFSDAMESIVNIIAGFMGLYSLYLAAKPKDVEHPYGHGKVEFVTSGVEGALIIFAGIIIIVEAADSLLHGNIPKQLDWGILIIAVTAGINYLMGYISYRKGIKENSPVLQSSGKHLQSDTITTIGVVLSMVLVYFTKIYWLDAAVALIFGLYIIFIGYKIIRRALSGIMDEADLGMLAKLAKVMNDNRRPQWIDLHNTRIQQHGSGLHIDAHLTLPWYLELRQAHEQMEEAIKVIAENSSRKIEFNFHMDDCKPFSCEICELWECPVRQNPFVKKVEWNSDNIAQADKHTAST</sequence>
<dbReference type="PANTHER" id="PTHR43840">
    <property type="entry name" value="MITOCHONDRIAL METAL TRANSPORTER 1-RELATED"/>
    <property type="match status" value="1"/>
</dbReference>
<evidence type="ECO:0000313" key="13">
    <source>
        <dbReference type="Proteomes" id="UP000539710"/>
    </source>
</evidence>
<feature type="domain" description="Cation efflux protein transmembrane" evidence="8">
    <location>
        <begin position="20"/>
        <end position="209"/>
    </location>
</feature>
<feature type="domain" description="Cation efflux protein cytoplasmic" evidence="9">
    <location>
        <begin position="230"/>
        <end position="291"/>
    </location>
</feature>
<dbReference type="Proteomes" id="UP000539710">
    <property type="component" value="Unassembled WGS sequence"/>
</dbReference>
<keyword evidence="5 7" id="KW-1133">Transmembrane helix</keyword>
<feature type="transmembrane region" description="Helical" evidence="7">
    <location>
        <begin position="156"/>
        <end position="175"/>
    </location>
</feature>
<dbReference type="Pfam" id="PF01545">
    <property type="entry name" value="Cation_efflux"/>
    <property type="match status" value="1"/>
</dbReference>
<dbReference type="EMBL" id="CP059472">
    <property type="protein sequence ID" value="QMS97776.1"/>
    <property type="molecule type" value="Genomic_DNA"/>
</dbReference>
<reference evidence="11 12" key="1">
    <citation type="submission" date="2020-07" db="EMBL/GenBank/DDBJ databases">
        <title>Chryseobacterium sp.cx-624.</title>
        <authorList>
            <person name="Yang C."/>
        </authorList>
    </citation>
    <scope>NUCLEOTIDE SEQUENCE [LARGE SCALE GENOMIC DNA]</scope>
    <source>
        <strain evidence="11">Cx-624</strain>
        <strain evidence="12">cx-624</strain>
    </source>
</reference>
<evidence type="ECO:0000259" key="9">
    <source>
        <dbReference type="Pfam" id="PF16916"/>
    </source>
</evidence>
<evidence type="ECO:0000256" key="2">
    <source>
        <dbReference type="ARBA" id="ARBA00008114"/>
    </source>
</evidence>
<gene>
    <name evidence="11" type="ORF">H1R16_08595</name>
    <name evidence="10" type="ORF">H2507_06845</name>
</gene>
<feature type="transmembrane region" description="Helical" evidence="7">
    <location>
        <begin position="18"/>
        <end position="36"/>
    </location>
</feature>
<name>A0A7D7LP17_9FLAO</name>
<feature type="transmembrane region" description="Helical" evidence="7">
    <location>
        <begin position="48"/>
        <end position="66"/>
    </location>
</feature>
<evidence type="ECO:0000256" key="1">
    <source>
        <dbReference type="ARBA" id="ARBA00004141"/>
    </source>
</evidence>
<dbReference type="KEGG" id="cbau:H1R16_08595"/>
<feature type="transmembrane region" description="Helical" evidence="7">
    <location>
        <begin position="87"/>
        <end position="104"/>
    </location>
</feature>
<dbReference type="InterPro" id="IPR058533">
    <property type="entry name" value="Cation_efflux_TM"/>
</dbReference>
<dbReference type="InterPro" id="IPR027469">
    <property type="entry name" value="Cation_efflux_TMD_sf"/>
</dbReference>
<dbReference type="NCBIfam" id="TIGR01297">
    <property type="entry name" value="CDF"/>
    <property type="match status" value="1"/>
</dbReference>
<evidence type="ECO:0000313" key="10">
    <source>
        <dbReference type="EMBL" id="MBA5246880.1"/>
    </source>
</evidence>
<dbReference type="GO" id="GO:0015093">
    <property type="term" value="F:ferrous iron transmembrane transporter activity"/>
    <property type="evidence" value="ECO:0007669"/>
    <property type="project" value="TreeGrafter"/>
</dbReference>
<protein>
    <submittedName>
        <fullName evidence="11">Cation transporter</fullName>
    </submittedName>
</protein>
<evidence type="ECO:0000313" key="11">
    <source>
        <dbReference type="EMBL" id="QMS97776.1"/>
    </source>
</evidence>
<dbReference type="GO" id="GO:0015086">
    <property type="term" value="F:cadmium ion transmembrane transporter activity"/>
    <property type="evidence" value="ECO:0007669"/>
    <property type="project" value="TreeGrafter"/>
</dbReference>
<dbReference type="Pfam" id="PF16916">
    <property type="entry name" value="ZT_dimer"/>
    <property type="match status" value="1"/>
</dbReference>
<dbReference type="Gene3D" id="1.20.1510.10">
    <property type="entry name" value="Cation efflux protein transmembrane domain"/>
    <property type="match status" value="1"/>
</dbReference>
<feature type="transmembrane region" description="Helical" evidence="7">
    <location>
        <begin position="116"/>
        <end position="136"/>
    </location>
</feature>
<keyword evidence="13" id="KW-1185">Reference proteome</keyword>
<dbReference type="EMBL" id="JACEUX010000002">
    <property type="protein sequence ID" value="MBA5246880.1"/>
    <property type="molecule type" value="Genomic_DNA"/>
</dbReference>
<evidence type="ECO:0000256" key="6">
    <source>
        <dbReference type="ARBA" id="ARBA00023136"/>
    </source>
</evidence>
<dbReference type="GO" id="GO:0015341">
    <property type="term" value="F:zinc efflux antiporter activity"/>
    <property type="evidence" value="ECO:0007669"/>
    <property type="project" value="TreeGrafter"/>
</dbReference>
<dbReference type="GO" id="GO:0006882">
    <property type="term" value="P:intracellular zinc ion homeostasis"/>
    <property type="evidence" value="ECO:0007669"/>
    <property type="project" value="TreeGrafter"/>
</dbReference>
<evidence type="ECO:0000259" key="8">
    <source>
        <dbReference type="Pfam" id="PF01545"/>
    </source>
</evidence>
<evidence type="ECO:0000256" key="3">
    <source>
        <dbReference type="ARBA" id="ARBA00022448"/>
    </source>
</evidence>
<evidence type="ECO:0000256" key="7">
    <source>
        <dbReference type="SAM" id="Phobius"/>
    </source>
</evidence>
<dbReference type="InterPro" id="IPR002524">
    <property type="entry name" value="Cation_efflux"/>
</dbReference>
<proteinExistence type="inferred from homology"/>
<reference evidence="10" key="3">
    <citation type="submission" date="2020-07" db="EMBL/GenBank/DDBJ databases">
        <authorList>
            <person name="Yang C."/>
        </authorList>
    </citation>
    <scope>NUCLEOTIDE SEQUENCE</scope>
    <source>
        <strain evidence="10">Cx-624</strain>
    </source>
</reference>
<dbReference type="RefSeq" id="WP_181886987.1">
    <property type="nucleotide sequence ID" value="NZ_CP059472.1"/>
</dbReference>
<evidence type="ECO:0000313" key="12">
    <source>
        <dbReference type="Proteomes" id="UP000515349"/>
    </source>
</evidence>
<dbReference type="Proteomes" id="UP000515349">
    <property type="component" value="Chromosome"/>
</dbReference>
<dbReference type="SUPFAM" id="SSF161111">
    <property type="entry name" value="Cation efflux protein transmembrane domain-like"/>
    <property type="match status" value="1"/>
</dbReference>
<comment type="similarity">
    <text evidence="2">Belongs to the cation diffusion facilitator (CDF) transporter (TC 2.A.4) family.</text>
</comment>
<dbReference type="InterPro" id="IPR036837">
    <property type="entry name" value="Cation_efflux_CTD_sf"/>
</dbReference>
<dbReference type="InterPro" id="IPR027470">
    <property type="entry name" value="Cation_efflux_CTD"/>
</dbReference>
<feature type="transmembrane region" description="Helical" evidence="7">
    <location>
        <begin position="181"/>
        <end position="201"/>
    </location>
</feature>
<dbReference type="GO" id="GO:0005886">
    <property type="term" value="C:plasma membrane"/>
    <property type="evidence" value="ECO:0007669"/>
    <property type="project" value="TreeGrafter"/>
</dbReference>
<reference evidence="13" key="2">
    <citation type="submission" date="2020-07" db="EMBL/GenBank/DDBJ databases">
        <title>Flavobacterium sp. xlx-214.</title>
        <authorList>
            <person name="Yang C."/>
        </authorList>
    </citation>
    <scope>NUCLEOTIDE SEQUENCE [LARGE SCALE GENOMIC DNA]</scope>
    <source>
        <strain evidence="13">CX-624</strain>
    </source>
</reference>
<comment type="subcellular location">
    <subcellularLocation>
        <location evidence="1">Membrane</location>
        <topology evidence="1">Multi-pass membrane protein</topology>
    </subcellularLocation>
</comment>
<dbReference type="AlphaFoldDB" id="A0A7D7LP17"/>
<accession>A0A7D7LP17</accession>
<dbReference type="PANTHER" id="PTHR43840:SF15">
    <property type="entry name" value="MITOCHONDRIAL METAL TRANSPORTER 1-RELATED"/>
    <property type="match status" value="1"/>
</dbReference>
<evidence type="ECO:0000256" key="5">
    <source>
        <dbReference type="ARBA" id="ARBA00022989"/>
    </source>
</evidence>
<dbReference type="InterPro" id="IPR050291">
    <property type="entry name" value="CDF_Transporter"/>
</dbReference>
<keyword evidence="4 7" id="KW-0812">Transmembrane</keyword>
<dbReference type="SUPFAM" id="SSF160240">
    <property type="entry name" value="Cation efflux protein cytoplasmic domain-like"/>
    <property type="match status" value="1"/>
</dbReference>
<evidence type="ECO:0000256" key="4">
    <source>
        <dbReference type="ARBA" id="ARBA00022692"/>
    </source>
</evidence>
<keyword evidence="6 7" id="KW-0472">Membrane</keyword>
<keyword evidence="3" id="KW-0813">Transport</keyword>
<dbReference type="Gene3D" id="3.30.70.1350">
    <property type="entry name" value="Cation efflux protein, cytoplasmic domain"/>
    <property type="match status" value="1"/>
</dbReference>
<organism evidence="11 12">
    <name type="scientific">Marnyiella aurantia</name>
    <dbReference type="NCBI Taxonomy" id="2758037"/>
    <lineage>
        <taxon>Bacteria</taxon>
        <taxon>Pseudomonadati</taxon>
        <taxon>Bacteroidota</taxon>
        <taxon>Flavobacteriia</taxon>
        <taxon>Flavobacteriales</taxon>
        <taxon>Weeksellaceae</taxon>
        <taxon>Marnyiella</taxon>
    </lineage>
</organism>